<proteinExistence type="predicted"/>
<keyword evidence="2" id="KW-1185">Reference proteome</keyword>
<name>A0ACC5XS85_PANGG</name>
<evidence type="ECO:0000313" key="1">
    <source>
        <dbReference type="EMBL" id="MCI4393450.1"/>
    </source>
</evidence>
<organism evidence="1 2">
    <name type="scientific">Pangasianodon gigas</name>
    <name type="common">Mekong giant catfish</name>
    <name type="synonym">Pangasius gigas</name>
    <dbReference type="NCBI Taxonomy" id="30993"/>
    <lineage>
        <taxon>Eukaryota</taxon>
        <taxon>Metazoa</taxon>
        <taxon>Chordata</taxon>
        <taxon>Craniata</taxon>
        <taxon>Vertebrata</taxon>
        <taxon>Euteleostomi</taxon>
        <taxon>Actinopterygii</taxon>
        <taxon>Neopterygii</taxon>
        <taxon>Teleostei</taxon>
        <taxon>Ostariophysi</taxon>
        <taxon>Siluriformes</taxon>
        <taxon>Pangasiidae</taxon>
        <taxon>Pangasianodon</taxon>
    </lineage>
</organism>
<sequence length="122" mass="14276">MAEQEKREKREKERSAGETDGAQRDRQNPDTGEHRLNLAAVYVSDAQHNRNIVFDTTPQAVRLYLLYNHWLLRVCVYVFIMMDLALALFEEPALIPLPLWTANKIAMKMYNVHDEHHEGQRS</sequence>
<protein>
    <submittedName>
        <fullName evidence="1">Uncharacterized protein</fullName>
    </submittedName>
</protein>
<evidence type="ECO:0000313" key="2">
    <source>
        <dbReference type="Proteomes" id="UP000829447"/>
    </source>
</evidence>
<dbReference type="EMBL" id="CM040478">
    <property type="protein sequence ID" value="MCI4393450.1"/>
    <property type="molecule type" value="Genomic_DNA"/>
</dbReference>
<comment type="caution">
    <text evidence="1">The sequence shown here is derived from an EMBL/GenBank/DDBJ whole genome shotgun (WGS) entry which is preliminary data.</text>
</comment>
<reference evidence="1 2" key="1">
    <citation type="journal article" date="2022" name="bioRxiv">
        <title>An ancient truncated duplication of the anti-Mullerian hormone receptor type 2 gene is a potential conserved master sex determinant in the Pangasiidae catfish family.</title>
        <authorList>
            <person name="Wen M."/>
            <person name="Pan Q."/>
            <person name="Jouanno E."/>
            <person name="Montfort J."/>
            <person name="Zahm M."/>
            <person name="Cabau C."/>
            <person name="Klopp C."/>
            <person name="Iampietro C."/>
            <person name="Roques C."/>
            <person name="Bouchez O."/>
            <person name="Castinel A."/>
            <person name="Donnadieu C."/>
            <person name="Parrinello H."/>
            <person name="Poncet C."/>
            <person name="Belmonte E."/>
            <person name="Gautier V."/>
            <person name="Avarre J.-C."/>
            <person name="Dugue R."/>
            <person name="Gustiano R."/>
            <person name="Ha T.T.T."/>
            <person name="Campet M."/>
            <person name="Sriphairoj K."/>
            <person name="Ribolli J."/>
            <person name="de Almeida F.L."/>
            <person name="Desvignes T."/>
            <person name="Postlethwait J.H."/>
            <person name="Bucao C.F."/>
            <person name="Robinson-Rechavi M."/>
            <person name="Bobe J."/>
            <person name="Herpin A."/>
            <person name="Guiguen Y."/>
        </authorList>
    </citation>
    <scope>NUCLEOTIDE SEQUENCE [LARGE SCALE GENOMIC DNA]</scope>
    <source>
        <strain evidence="1">YG-Dec2019</strain>
    </source>
</reference>
<accession>A0ACC5XS85</accession>
<gene>
    <name evidence="1" type="ORF">PGIGA_G00157460</name>
</gene>
<dbReference type="Proteomes" id="UP000829447">
    <property type="component" value="Linkage Group LG25"/>
</dbReference>